<dbReference type="EMBL" id="JSAM01000138">
    <property type="protein sequence ID" value="KIA76067.1"/>
    <property type="molecule type" value="Genomic_DNA"/>
</dbReference>
<comment type="caution">
    <text evidence="1">The sequence shown here is derived from an EMBL/GenBank/DDBJ whole genome shotgun (WGS) entry which is preliminary data.</text>
</comment>
<organism evidence="1 2">
    <name type="scientific">Parachlamydia acanthamoebae</name>
    <dbReference type="NCBI Taxonomy" id="83552"/>
    <lineage>
        <taxon>Bacteria</taxon>
        <taxon>Pseudomonadati</taxon>
        <taxon>Chlamydiota</taxon>
        <taxon>Chlamydiia</taxon>
        <taxon>Parachlamydiales</taxon>
        <taxon>Parachlamydiaceae</taxon>
        <taxon>Parachlamydia</taxon>
    </lineage>
</organism>
<evidence type="ECO:0000313" key="2">
    <source>
        <dbReference type="Proteomes" id="UP000031307"/>
    </source>
</evidence>
<name>A0A0C1E3L3_9BACT</name>
<accession>A0A0C1E3L3</accession>
<evidence type="ECO:0000313" key="1">
    <source>
        <dbReference type="EMBL" id="KIA76067.1"/>
    </source>
</evidence>
<reference evidence="1 2" key="1">
    <citation type="journal article" date="2014" name="Mol. Biol. Evol.">
        <title>Massive expansion of Ubiquitination-related gene families within the Chlamydiae.</title>
        <authorList>
            <person name="Domman D."/>
            <person name="Collingro A."/>
            <person name="Lagkouvardos I."/>
            <person name="Gehre L."/>
            <person name="Weinmaier T."/>
            <person name="Rattei T."/>
            <person name="Subtil A."/>
            <person name="Horn M."/>
        </authorList>
    </citation>
    <scope>NUCLEOTIDE SEQUENCE [LARGE SCALE GENOMIC DNA]</scope>
    <source>
        <strain evidence="1 2">OEW1</strain>
    </source>
</reference>
<gene>
    <name evidence="1" type="ORF">DB43_BI00020</name>
</gene>
<dbReference type="AlphaFoldDB" id="A0A0C1E3L3"/>
<dbReference type="Proteomes" id="UP000031307">
    <property type="component" value="Unassembled WGS sequence"/>
</dbReference>
<proteinExistence type="predicted"/>
<sequence length="40" mass="4325">MALIAMLTGGFHLAKRDAISLVKDLYGIDICEGSIIKFLS</sequence>
<protein>
    <submittedName>
        <fullName evidence="1">Uncharacterized protein</fullName>
    </submittedName>
</protein>